<evidence type="ECO:0000256" key="2">
    <source>
        <dbReference type="ARBA" id="ARBA00006939"/>
    </source>
</evidence>
<evidence type="ECO:0000256" key="8">
    <source>
        <dbReference type="RuleBase" id="RU362088"/>
    </source>
</evidence>
<feature type="region of interest" description="Disordered" evidence="9">
    <location>
        <begin position="154"/>
        <end position="209"/>
    </location>
</feature>
<dbReference type="EMBL" id="JAZHXJ010000411">
    <property type="protein sequence ID" value="KAL1861687.1"/>
    <property type="molecule type" value="Genomic_DNA"/>
</dbReference>
<evidence type="ECO:0000313" key="11">
    <source>
        <dbReference type="Proteomes" id="UP001586593"/>
    </source>
</evidence>
<feature type="transmembrane region" description="Helical" evidence="8">
    <location>
        <begin position="340"/>
        <end position="363"/>
    </location>
</feature>
<keyword evidence="11" id="KW-1185">Reference proteome</keyword>
<keyword evidence="6 8" id="KW-0406">Ion transport</keyword>
<comment type="caution">
    <text evidence="10">The sequence shown here is derived from an EMBL/GenBank/DDBJ whole genome shotgun (WGS) entry which is preliminary data.</text>
</comment>
<dbReference type="PANTHER" id="PTHR11040:SF32">
    <property type="entry name" value="ZINC-REGULATED TRANSPORTER 1"/>
    <property type="match status" value="1"/>
</dbReference>
<name>A0ABR3WHD4_9PEZI</name>
<accession>A0ABR3WHD4</accession>
<evidence type="ECO:0000256" key="5">
    <source>
        <dbReference type="ARBA" id="ARBA00022989"/>
    </source>
</evidence>
<reference evidence="10 11" key="1">
    <citation type="journal article" date="2024" name="Commun. Biol.">
        <title>Comparative genomic analysis of thermophilic fungi reveals convergent evolutionary adaptations and gene losses.</title>
        <authorList>
            <person name="Steindorff A.S."/>
            <person name="Aguilar-Pontes M.V."/>
            <person name="Robinson A.J."/>
            <person name="Andreopoulos B."/>
            <person name="LaButti K."/>
            <person name="Kuo A."/>
            <person name="Mondo S."/>
            <person name="Riley R."/>
            <person name="Otillar R."/>
            <person name="Haridas S."/>
            <person name="Lipzen A."/>
            <person name="Grimwood J."/>
            <person name="Schmutz J."/>
            <person name="Clum A."/>
            <person name="Reid I.D."/>
            <person name="Moisan M.C."/>
            <person name="Butler G."/>
            <person name="Nguyen T.T.M."/>
            <person name="Dewar K."/>
            <person name="Conant G."/>
            <person name="Drula E."/>
            <person name="Henrissat B."/>
            <person name="Hansel C."/>
            <person name="Singer S."/>
            <person name="Hutchinson M.I."/>
            <person name="de Vries R.P."/>
            <person name="Natvig D.O."/>
            <person name="Powell A.J."/>
            <person name="Tsang A."/>
            <person name="Grigoriev I.V."/>
        </authorList>
    </citation>
    <scope>NUCLEOTIDE SEQUENCE [LARGE SCALE GENOMIC DNA]</scope>
    <source>
        <strain evidence="10 11">ATCC 24622</strain>
    </source>
</reference>
<evidence type="ECO:0000256" key="1">
    <source>
        <dbReference type="ARBA" id="ARBA00004141"/>
    </source>
</evidence>
<feature type="transmembrane region" description="Helical" evidence="8">
    <location>
        <begin position="384"/>
        <end position="402"/>
    </location>
</feature>
<dbReference type="InterPro" id="IPR003689">
    <property type="entry name" value="ZIP"/>
</dbReference>
<protein>
    <submittedName>
        <fullName evidence="10">Uncharacterized protein</fullName>
    </submittedName>
</protein>
<evidence type="ECO:0000256" key="7">
    <source>
        <dbReference type="ARBA" id="ARBA00023136"/>
    </source>
</evidence>
<evidence type="ECO:0000256" key="4">
    <source>
        <dbReference type="ARBA" id="ARBA00022692"/>
    </source>
</evidence>
<gene>
    <name evidence="10" type="ORF">VTK73DRAFT_6972</name>
</gene>
<feature type="compositionally biased region" description="Basic and acidic residues" evidence="9">
    <location>
        <begin position="161"/>
        <end position="174"/>
    </location>
</feature>
<evidence type="ECO:0000256" key="9">
    <source>
        <dbReference type="SAM" id="MobiDB-lite"/>
    </source>
</evidence>
<feature type="transmembrane region" description="Helical" evidence="8">
    <location>
        <begin position="305"/>
        <end position="328"/>
    </location>
</feature>
<keyword evidence="5 8" id="KW-1133">Transmembrane helix</keyword>
<keyword evidence="4 8" id="KW-0812">Transmembrane</keyword>
<dbReference type="PANTHER" id="PTHR11040">
    <property type="entry name" value="ZINC/IRON TRANSPORTER"/>
    <property type="match status" value="1"/>
</dbReference>
<sequence>MGSAFDPHNVDLATANQRDITCYLASLEGSDNHSIGSSFAVRISSIFVIFVASTATTLFPVYAARLRLGRFHIPVYLHLFFRYFGSGVIIATAFIHLLDPAYEEIGPASCVGLTGGWTSYTWPPAIAMTAAMLVFLLDFAARWVVELKRNAADATEDDPEAAERDSRGAPERQRAGTADEDVADPGTEAQSKLISDPPPTTVAMKRQRQSADGEVESLDGFSLSAAALTGSAAHRAFREQIAAFLVLEFGIIFHSVIIGLNLGVAAADEFATLYPVMVFHQSFEGLGIGARLADIPFPRRGTNRLVPHLPWVLALAYGLTTPVSIAAGMGLRTSYDGGSFTANVVSGIIDSASAGILMYTGFVEMLARDFLFDTSGMIGDGKRVGFMLLCLFLGTALMAMLGKWV</sequence>
<dbReference type="Proteomes" id="UP001586593">
    <property type="component" value="Unassembled WGS sequence"/>
</dbReference>
<feature type="transmembrane region" description="Helical" evidence="8">
    <location>
        <begin position="39"/>
        <end position="63"/>
    </location>
</feature>
<evidence type="ECO:0000256" key="6">
    <source>
        <dbReference type="ARBA" id="ARBA00023065"/>
    </source>
</evidence>
<keyword evidence="7 8" id="KW-0472">Membrane</keyword>
<feature type="transmembrane region" description="Helical" evidence="8">
    <location>
        <begin position="125"/>
        <end position="145"/>
    </location>
</feature>
<comment type="caution">
    <text evidence="8">Lacks conserved residue(s) required for the propagation of feature annotation.</text>
</comment>
<feature type="transmembrane region" description="Helical" evidence="8">
    <location>
        <begin position="241"/>
        <end position="267"/>
    </location>
</feature>
<comment type="similarity">
    <text evidence="2 8">Belongs to the ZIP transporter (TC 2.A.5) family.</text>
</comment>
<evidence type="ECO:0000256" key="3">
    <source>
        <dbReference type="ARBA" id="ARBA00022448"/>
    </source>
</evidence>
<proteinExistence type="inferred from homology"/>
<feature type="transmembrane region" description="Helical" evidence="8">
    <location>
        <begin position="75"/>
        <end position="98"/>
    </location>
</feature>
<comment type="subcellular location">
    <subcellularLocation>
        <location evidence="1 8">Membrane</location>
        <topology evidence="1 8">Multi-pass membrane protein</topology>
    </subcellularLocation>
</comment>
<dbReference type="NCBIfam" id="TIGR00820">
    <property type="entry name" value="zip"/>
    <property type="match status" value="1"/>
</dbReference>
<dbReference type="InterPro" id="IPR004698">
    <property type="entry name" value="Zn/Fe_permease_fun/pln"/>
</dbReference>
<evidence type="ECO:0000313" key="10">
    <source>
        <dbReference type="EMBL" id="KAL1861687.1"/>
    </source>
</evidence>
<keyword evidence="3 8" id="KW-0813">Transport</keyword>
<organism evidence="10 11">
    <name type="scientific">Phialemonium thermophilum</name>
    <dbReference type="NCBI Taxonomy" id="223376"/>
    <lineage>
        <taxon>Eukaryota</taxon>
        <taxon>Fungi</taxon>
        <taxon>Dikarya</taxon>
        <taxon>Ascomycota</taxon>
        <taxon>Pezizomycotina</taxon>
        <taxon>Sordariomycetes</taxon>
        <taxon>Sordariomycetidae</taxon>
        <taxon>Cephalothecales</taxon>
        <taxon>Cephalothecaceae</taxon>
        <taxon>Phialemonium</taxon>
    </lineage>
</organism>
<dbReference type="Pfam" id="PF02535">
    <property type="entry name" value="Zip"/>
    <property type="match status" value="1"/>
</dbReference>